<dbReference type="RefSeq" id="WP_212905299.1">
    <property type="nucleotide sequence ID" value="NZ_BOPZ01000047.1"/>
</dbReference>
<dbReference type="Proteomes" id="UP000679179">
    <property type="component" value="Unassembled WGS sequence"/>
</dbReference>
<evidence type="ECO:0000313" key="2">
    <source>
        <dbReference type="Proteomes" id="UP000679179"/>
    </source>
</evidence>
<accession>A0A919VHV3</accession>
<name>A0A919VHV3_9CLOT</name>
<sequence>MLFLYDATVLGSGKLGFVLTNKKIYTNKENKNIYLNEITDTGVEGDNIIF</sequence>
<protein>
    <submittedName>
        <fullName evidence="1">Uncharacterized protein</fullName>
    </submittedName>
</protein>
<dbReference type="AlphaFoldDB" id="A0A919VHV3"/>
<comment type="caution">
    <text evidence="1">The sequence shown here is derived from an EMBL/GenBank/DDBJ whole genome shotgun (WGS) entry which is preliminary data.</text>
</comment>
<keyword evidence="2" id="KW-1185">Reference proteome</keyword>
<gene>
    <name evidence="1" type="ORF">CPJCM30710_32980</name>
</gene>
<organism evidence="1 2">
    <name type="scientific">Clostridium polyendosporum</name>
    <dbReference type="NCBI Taxonomy" id="69208"/>
    <lineage>
        <taxon>Bacteria</taxon>
        <taxon>Bacillati</taxon>
        <taxon>Bacillota</taxon>
        <taxon>Clostridia</taxon>
        <taxon>Eubacteriales</taxon>
        <taxon>Clostridiaceae</taxon>
        <taxon>Clostridium</taxon>
    </lineage>
</organism>
<evidence type="ECO:0000313" key="1">
    <source>
        <dbReference type="EMBL" id="GIM30632.1"/>
    </source>
</evidence>
<dbReference type="EMBL" id="BOPZ01000047">
    <property type="protein sequence ID" value="GIM30632.1"/>
    <property type="molecule type" value="Genomic_DNA"/>
</dbReference>
<reference evidence="1" key="1">
    <citation type="submission" date="2021-03" db="EMBL/GenBank/DDBJ databases">
        <title>Taxonomic study of Clostridium polyendosporum from meadow-gley soil under rice.</title>
        <authorList>
            <person name="Kobayashi H."/>
            <person name="Tanizawa Y."/>
            <person name="Yagura M."/>
        </authorList>
    </citation>
    <scope>NUCLEOTIDE SEQUENCE</scope>
    <source>
        <strain evidence="1">JCM 30710</strain>
    </source>
</reference>
<proteinExistence type="predicted"/>